<dbReference type="HAMAP" id="MF_02104">
    <property type="entry name" value="LutC"/>
    <property type="match status" value="1"/>
</dbReference>
<evidence type="ECO:0000259" key="2">
    <source>
        <dbReference type="Pfam" id="PF02589"/>
    </source>
</evidence>
<dbReference type="InterPro" id="IPR024185">
    <property type="entry name" value="FTHF_cligase-like_sf"/>
</dbReference>
<dbReference type="PANTHER" id="PTHR43682:SF1">
    <property type="entry name" value="LACTATE UTILIZATION PROTEIN C"/>
    <property type="match status" value="1"/>
</dbReference>
<evidence type="ECO:0000313" key="4">
    <source>
        <dbReference type="Proteomes" id="UP000219546"/>
    </source>
</evidence>
<evidence type="ECO:0000256" key="1">
    <source>
        <dbReference type="HAMAP-Rule" id="MF_02104"/>
    </source>
</evidence>
<dbReference type="Gene3D" id="3.40.50.10420">
    <property type="entry name" value="NagB/RpiA/CoA transferase-like"/>
    <property type="match status" value="1"/>
</dbReference>
<dbReference type="Pfam" id="PF02589">
    <property type="entry name" value="LUD_dom"/>
    <property type="match status" value="1"/>
</dbReference>
<comment type="similarity">
    <text evidence="1">Belongs to the LutC/YkgG family.</text>
</comment>
<dbReference type="Proteomes" id="UP000219546">
    <property type="component" value="Unassembled WGS sequence"/>
</dbReference>
<reference evidence="3 4" key="1">
    <citation type="submission" date="2017-08" db="EMBL/GenBank/DDBJ databases">
        <authorList>
            <person name="de Groot N.N."/>
        </authorList>
    </citation>
    <scope>NUCLEOTIDE SEQUENCE [LARGE SCALE GENOMIC DNA]</scope>
    <source>
        <strain evidence="3 4">JC228</strain>
    </source>
</reference>
<accession>A0A285CYW1</accession>
<comment type="function">
    <text evidence="1">Is involved in L-lactate degradation and allows cells to grow with lactate as the sole carbon source.</text>
</comment>
<name>A0A285CYW1_9BACI</name>
<protein>
    <recommendedName>
        <fullName evidence="1">Lactate utilization protein C</fullName>
    </recommendedName>
</protein>
<dbReference type="InterPro" id="IPR003741">
    <property type="entry name" value="LUD_dom"/>
</dbReference>
<dbReference type="GO" id="GO:0006089">
    <property type="term" value="P:lactate metabolic process"/>
    <property type="evidence" value="ECO:0007669"/>
    <property type="project" value="UniProtKB-UniRule"/>
</dbReference>
<organism evidence="3 4">
    <name type="scientific">Bacillus oleivorans</name>
    <dbReference type="NCBI Taxonomy" id="1448271"/>
    <lineage>
        <taxon>Bacteria</taxon>
        <taxon>Bacillati</taxon>
        <taxon>Bacillota</taxon>
        <taxon>Bacilli</taxon>
        <taxon>Bacillales</taxon>
        <taxon>Bacillaceae</taxon>
        <taxon>Bacillus</taxon>
    </lineage>
</organism>
<dbReference type="OrthoDB" id="9794157at2"/>
<dbReference type="RefSeq" id="WP_097159354.1">
    <property type="nucleotide sequence ID" value="NZ_JBEPMQ010000005.1"/>
</dbReference>
<dbReference type="AlphaFoldDB" id="A0A285CYW1"/>
<dbReference type="InterPro" id="IPR022823">
    <property type="entry name" value="LutC"/>
</dbReference>
<gene>
    <name evidence="1" type="primary">lutC</name>
    <name evidence="3" type="ORF">SAMN05877753_106198</name>
</gene>
<feature type="domain" description="LUD" evidence="2">
    <location>
        <begin position="51"/>
        <end position="230"/>
    </location>
</feature>
<proteinExistence type="inferred from homology"/>
<dbReference type="PANTHER" id="PTHR43682">
    <property type="entry name" value="LACTATE UTILIZATION PROTEIN C"/>
    <property type="match status" value="1"/>
</dbReference>
<dbReference type="SUPFAM" id="SSF100950">
    <property type="entry name" value="NagB/RpiA/CoA transferase-like"/>
    <property type="match status" value="1"/>
</dbReference>
<sequence length="233" mass="26145">MTRGMIYNRENFLNHIAGELGRERKKEVTRPEKQYQPQLKVFAKMTPDQLLEELIRACERIHTEVFVTNAASIEKTLKRQIEAYGGGPIVTAEDLRFFGFGLGMLLEQENVHKWDPSLGKENIEIAEKANIGIMFSDITLAESGTVVILNNKNKARAISLLPTTFIAIIPKSTIVPRFTQAAQEIERRMQTGQTIASCINFISGPSNSADIEYNLVVGVHGPIRVSYIVVEDR</sequence>
<dbReference type="InterPro" id="IPR037171">
    <property type="entry name" value="NagB/RpiA_transferase-like"/>
</dbReference>
<evidence type="ECO:0000313" key="3">
    <source>
        <dbReference type="EMBL" id="SNX72767.1"/>
    </source>
</evidence>
<dbReference type="EMBL" id="OAOP01000006">
    <property type="protein sequence ID" value="SNX72767.1"/>
    <property type="molecule type" value="Genomic_DNA"/>
</dbReference>
<keyword evidence="4" id="KW-1185">Reference proteome</keyword>